<protein>
    <submittedName>
        <fullName evidence="1">Uncharacterized protein</fullName>
    </submittedName>
</protein>
<sequence>MSLRRFARPGAGPVRRCELCGEPLGEPHGHLVALDDRALRCVCRACHLLFAPEGAGRLRAIPNRYLTDPDHPLDGSDWNRLGIPALPVFVFVNSDLGRPVACCPSPAGTTESTVDPGDWAALGEVCPLFRMPAPDVEAIYVSRTPEGLDAALVPIDVCFALAGAIRLHWRGPDGGSEVRRALTTFQRRIGERARHSIG</sequence>
<proteinExistence type="predicted"/>
<name>A0ABM7M326_9ACTN</name>
<keyword evidence="2" id="KW-1185">Reference proteome</keyword>
<gene>
    <name evidence="1" type="ORF">Aiant_65790</name>
</gene>
<accession>A0ABM7M326</accession>
<dbReference type="InterPro" id="IPR045991">
    <property type="entry name" value="DUF5947"/>
</dbReference>
<dbReference type="Pfam" id="PF19372">
    <property type="entry name" value="DUF5947"/>
    <property type="match status" value="1"/>
</dbReference>
<evidence type="ECO:0000313" key="2">
    <source>
        <dbReference type="Proteomes" id="UP000676967"/>
    </source>
</evidence>
<organism evidence="1 2">
    <name type="scientific">Actinoplanes ianthinogenes</name>
    <dbReference type="NCBI Taxonomy" id="122358"/>
    <lineage>
        <taxon>Bacteria</taxon>
        <taxon>Bacillati</taxon>
        <taxon>Actinomycetota</taxon>
        <taxon>Actinomycetes</taxon>
        <taxon>Micromonosporales</taxon>
        <taxon>Micromonosporaceae</taxon>
        <taxon>Actinoplanes</taxon>
    </lineage>
</organism>
<evidence type="ECO:0000313" key="1">
    <source>
        <dbReference type="EMBL" id="BCJ45922.1"/>
    </source>
</evidence>
<dbReference type="RefSeq" id="WP_189333529.1">
    <property type="nucleotide sequence ID" value="NZ_AP023356.1"/>
</dbReference>
<dbReference type="Proteomes" id="UP000676967">
    <property type="component" value="Chromosome"/>
</dbReference>
<dbReference type="EMBL" id="AP023356">
    <property type="protein sequence ID" value="BCJ45922.1"/>
    <property type="molecule type" value="Genomic_DNA"/>
</dbReference>
<reference evidence="1 2" key="1">
    <citation type="submission" date="2020-08" db="EMBL/GenBank/DDBJ databases">
        <title>Whole genome shotgun sequence of Actinoplanes ianthinogenes NBRC 13996.</title>
        <authorList>
            <person name="Komaki H."/>
            <person name="Tamura T."/>
        </authorList>
    </citation>
    <scope>NUCLEOTIDE SEQUENCE [LARGE SCALE GENOMIC DNA]</scope>
    <source>
        <strain evidence="1 2">NBRC 13996</strain>
    </source>
</reference>